<feature type="domain" description="Peptidase M16 C-terminal" evidence="2">
    <location>
        <begin position="110"/>
        <end position="290"/>
    </location>
</feature>
<dbReference type="InterPro" id="IPR011249">
    <property type="entry name" value="Metalloenz_LuxS/M16"/>
</dbReference>
<dbReference type="InterPro" id="IPR007863">
    <property type="entry name" value="Peptidase_M16_C"/>
</dbReference>
<organism evidence="3 4">
    <name type="scientific">Folsomia candida</name>
    <name type="common">Springtail</name>
    <dbReference type="NCBI Taxonomy" id="158441"/>
    <lineage>
        <taxon>Eukaryota</taxon>
        <taxon>Metazoa</taxon>
        <taxon>Ecdysozoa</taxon>
        <taxon>Arthropoda</taxon>
        <taxon>Hexapoda</taxon>
        <taxon>Collembola</taxon>
        <taxon>Entomobryomorpha</taxon>
        <taxon>Isotomoidea</taxon>
        <taxon>Isotomidae</taxon>
        <taxon>Proisotominae</taxon>
        <taxon>Folsomia</taxon>
    </lineage>
</organism>
<sequence length="406" mass="46479">MYWFLLDDHCVRSYGRESGLYPQLEETSSGQAVYVDWFTATIGQAITDLIKLIDSFVPDEKSFKSIRFSRIAHQKNILQSDGASYFGRSGEILLTPLITPRDNLAILKEITYADMVNFVKQFHETIILNWLVYGKIASEEVIKIVEGCEKIFTSKRTKVADGEEITRKRQIQIPQGTKWAHTYETDTDAAVCTTIYFQNVQFDPKSNVLVQFLSHLLNMEAIEILQSLTGMDSVEASTEQLYSPDARKNLYIYVDSADESPDVESRIDKMLLQFHKILESMDELEFIGKRNAFLGRLWNPLHHDKLVNQWFEEIKTGSLCNFSRCEEYAKALETVELAEFVTFVEEFVGITPGKMRRFTLMVGKGPDTSKLEESRRVEIGSENVEAIIDLNEWINGSNLVPVESNE</sequence>
<dbReference type="STRING" id="158441.A0A226EGV2"/>
<accession>A0A226EGV2</accession>
<keyword evidence="4" id="KW-1185">Reference proteome</keyword>
<dbReference type="Pfam" id="PF05193">
    <property type="entry name" value="Peptidase_M16_C"/>
    <property type="match status" value="1"/>
</dbReference>
<dbReference type="EMBL" id="LNIX01000003">
    <property type="protein sequence ID" value="OXA56832.1"/>
    <property type="molecule type" value="Genomic_DNA"/>
</dbReference>
<dbReference type="PANTHER" id="PTHR43690">
    <property type="entry name" value="NARDILYSIN"/>
    <property type="match status" value="1"/>
</dbReference>
<gene>
    <name evidence="3" type="ORF">Fcan01_06614</name>
</gene>
<keyword evidence="1" id="KW-0479">Metal-binding</keyword>
<evidence type="ECO:0000256" key="1">
    <source>
        <dbReference type="ARBA" id="ARBA00022723"/>
    </source>
</evidence>
<comment type="caution">
    <text evidence="3">The sequence shown here is derived from an EMBL/GenBank/DDBJ whole genome shotgun (WGS) entry which is preliminary data.</text>
</comment>
<evidence type="ECO:0000313" key="3">
    <source>
        <dbReference type="EMBL" id="OXA56832.1"/>
    </source>
</evidence>
<dbReference type="Gene3D" id="3.30.830.10">
    <property type="entry name" value="Metalloenzyme, LuxS/M16 peptidase-like"/>
    <property type="match status" value="2"/>
</dbReference>
<dbReference type="GO" id="GO:0046872">
    <property type="term" value="F:metal ion binding"/>
    <property type="evidence" value="ECO:0007669"/>
    <property type="project" value="UniProtKB-KW"/>
</dbReference>
<dbReference type="InterPro" id="IPR050626">
    <property type="entry name" value="Peptidase_M16"/>
</dbReference>
<dbReference type="Proteomes" id="UP000198287">
    <property type="component" value="Unassembled WGS sequence"/>
</dbReference>
<protein>
    <submittedName>
        <fullName evidence="3">Insulin-degrading enzyme</fullName>
    </submittedName>
</protein>
<dbReference type="OrthoDB" id="952271at2759"/>
<dbReference type="SUPFAM" id="SSF63411">
    <property type="entry name" value="LuxS/MPP-like metallohydrolase"/>
    <property type="match status" value="2"/>
</dbReference>
<name>A0A226EGV2_FOLCA</name>
<dbReference type="AlphaFoldDB" id="A0A226EGV2"/>
<evidence type="ECO:0000259" key="2">
    <source>
        <dbReference type="Pfam" id="PF05193"/>
    </source>
</evidence>
<reference evidence="3 4" key="1">
    <citation type="submission" date="2015-12" db="EMBL/GenBank/DDBJ databases">
        <title>The genome of Folsomia candida.</title>
        <authorList>
            <person name="Faddeeva A."/>
            <person name="Derks M.F."/>
            <person name="Anvar Y."/>
            <person name="Smit S."/>
            <person name="Van Straalen N."/>
            <person name="Roelofs D."/>
        </authorList>
    </citation>
    <scope>NUCLEOTIDE SEQUENCE [LARGE SCALE GENOMIC DNA]</scope>
    <source>
        <strain evidence="3 4">VU population</strain>
        <tissue evidence="3">Whole body</tissue>
    </source>
</reference>
<dbReference type="PANTHER" id="PTHR43690:SF18">
    <property type="entry name" value="INSULIN-DEGRADING ENZYME-RELATED"/>
    <property type="match status" value="1"/>
</dbReference>
<proteinExistence type="predicted"/>
<evidence type="ECO:0000313" key="4">
    <source>
        <dbReference type="Proteomes" id="UP000198287"/>
    </source>
</evidence>